<evidence type="ECO:0000256" key="1">
    <source>
        <dbReference type="ARBA" id="ARBA00001933"/>
    </source>
</evidence>
<dbReference type="GO" id="GO:0030170">
    <property type="term" value="F:pyridoxal phosphate binding"/>
    <property type="evidence" value="ECO:0007669"/>
    <property type="project" value="InterPro"/>
</dbReference>
<name>A0A956M374_UNCEI</name>
<keyword evidence="2" id="KW-0808">Transferase</keyword>
<reference evidence="4" key="1">
    <citation type="submission" date="2020-04" db="EMBL/GenBank/DDBJ databases">
        <authorList>
            <person name="Zhang T."/>
        </authorList>
    </citation>
    <scope>NUCLEOTIDE SEQUENCE</scope>
    <source>
        <strain evidence="4">HKST-UBA01</strain>
    </source>
</reference>
<comment type="caution">
    <text evidence="4">The sequence shown here is derived from an EMBL/GenBank/DDBJ whole genome shotgun (WGS) entry which is preliminary data.</text>
</comment>
<proteinExistence type="predicted"/>
<dbReference type="InterPro" id="IPR050087">
    <property type="entry name" value="AON_synthase_class-II"/>
</dbReference>
<evidence type="ECO:0000256" key="2">
    <source>
        <dbReference type="ARBA" id="ARBA00022679"/>
    </source>
</evidence>
<dbReference type="Pfam" id="PF00155">
    <property type="entry name" value="Aminotran_1_2"/>
    <property type="match status" value="1"/>
</dbReference>
<dbReference type="SUPFAM" id="SSF53383">
    <property type="entry name" value="PLP-dependent transferases"/>
    <property type="match status" value="1"/>
</dbReference>
<protein>
    <submittedName>
        <fullName evidence="4">Aminotransferase class I/II-fold pyridoxal phosphate-dependent enzyme</fullName>
    </submittedName>
</protein>
<feature type="non-terminal residue" evidence="4">
    <location>
        <position position="186"/>
    </location>
</feature>
<dbReference type="InterPro" id="IPR015424">
    <property type="entry name" value="PyrdxlP-dep_Trfase"/>
</dbReference>
<evidence type="ECO:0000313" key="4">
    <source>
        <dbReference type="EMBL" id="MCA9729827.1"/>
    </source>
</evidence>
<gene>
    <name evidence="4" type="ORF">KC729_19240</name>
</gene>
<dbReference type="Gene3D" id="3.40.640.10">
    <property type="entry name" value="Type I PLP-dependent aspartate aminotransferase-like (Major domain)"/>
    <property type="match status" value="1"/>
</dbReference>
<dbReference type="InterPro" id="IPR015422">
    <property type="entry name" value="PyrdxlP-dep_Trfase_small"/>
</dbReference>
<dbReference type="InterPro" id="IPR015421">
    <property type="entry name" value="PyrdxlP-dep_Trfase_major"/>
</dbReference>
<evidence type="ECO:0000259" key="3">
    <source>
        <dbReference type="Pfam" id="PF00155"/>
    </source>
</evidence>
<sequence>MPTNDADSTDVVARAGYADIFERCRRYTRAKEAQAAGLYPYFIPISGSEGTEVVIDGDRKIMLGSNNYLGLTHDPRVIAKAEEAARLYGSGCTGSRFLNGTLDLHEKLEEELAEYVGKEAVLVFSTGFQTNLGVIATLAQRGDAIIIDKLDHASIVDGAKLSAGTVYRYNHGDLAGLERMLEKAHR</sequence>
<reference evidence="4" key="2">
    <citation type="journal article" date="2021" name="Microbiome">
        <title>Successional dynamics and alternative stable states in a saline activated sludge microbial community over 9 years.</title>
        <authorList>
            <person name="Wang Y."/>
            <person name="Ye J."/>
            <person name="Ju F."/>
            <person name="Liu L."/>
            <person name="Boyd J.A."/>
            <person name="Deng Y."/>
            <person name="Parks D.H."/>
            <person name="Jiang X."/>
            <person name="Yin X."/>
            <person name="Woodcroft B.J."/>
            <person name="Tyson G.W."/>
            <person name="Hugenholtz P."/>
            <person name="Polz M.F."/>
            <person name="Zhang T."/>
        </authorList>
    </citation>
    <scope>NUCLEOTIDE SEQUENCE</scope>
    <source>
        <strain evidence="4">HKST-UBA01</strain>
    </source>
</reference>
<dbReference type="AlphaFoldDB" id="A0A956M374"/>
<organism evidence="4 5">
    <name type="scientific">Eiseniibacteriota bacterium</name>
    <dbReference type="NCBI Taxonomy" id="2212470"/>
    <lineage>
        <taxon>Bacteria</taxon>
        <taxon>Candidatus Eiseniibacteriota</taxon>
    </lineage>
</organism>
<evidence type="ECO:0000313" key="5">
    <source>
        <dbReference type="Proteomes" id="UP000697710"/>
    </source>
</evidence>
<dbReference type="PANTHER" id="PTHR13693:SF3">
    <property type="entry name" value="LD36009P"/>
    <property type="match status" value="1"/>
</dbReference>
<accession>A0A956M374</accession>
<feature type="domain" description="Aminotransferase class I/classII large" evidence="3">
    <location>
        <begin position="60"/>
        <end position="185"/>
    </location>
</feature>
<dbReference type="Proteomes" id="UP000697710">
    <property type="component" value="Unassembled WGS sequence"/>
</dbReference>
<dbReference type="EMBL" id="JAGQHR010000857">
    <property type="protein sequence ID" value="MCA9729827.1"/>
    <property type="molecule type" value="Genomic_DNA"/>
</dbReference>
<comment type="cofactor">
    <cofactor evidence="1">
        <name>pyridoxal 5'-phosphate</name>
        <dbReference type="ChEBI" id="CHEBI:597326"/>
    </cofactor>
</comment>
<dbReference type="Gene3D" id="3.90.1150.10">
    <property type="entry name" value="Aspartate Aminotransferase, domain 1"/>
    <property type="match status" value="1"/>
</dbReference>
<dbReference type="InterPro" id="IPR004839">
    <property type="entry name" value="Aminotransferase_I/II_large"/>
</dbReference>
<keyword evidence="4" id="KW-0032">Aminotransferase</keyword>
<dbReference type="PANTHER" id="PTHR13693">
    <property type="entry name" value="CLASS II AMINOTRANSFERASE/8-AMINO-7-OXONONANOATE SYNTHASE"/>
    <property type="match status" value="1"/>
</dbReference>
<dbReference type="GO" id="GO:0008483">
    <property type="term" value="F:transaminase activity"/>
    <property type="evidence" value="ECO:0007669"/>
    <property type="project" value="UniProtKB-KW"/>
</dbReference>